<dbReference type="PANTHER" id="PTHR48228:SF5">
    <property type="entry name" value="ALPHA-METHYLACYL-COA RACEMASE"/>
    <property type="match status" value="1"/>
</dbReference>
<dbReference type="GO" id="GO:0016740">
    <property type="term" value="F:transferase activity"/>
    <property type="evidence" value="ECO:0007669"/>
    <property type="project" value="UniProtKB-KW"/>
</dbReference>
<sequence>MPDTARLYPRHPRNYKPLSGVRIVTLALNLPGPAAAARLRALGAKVLKIEPPGGDPMAQMSPALYRAMHKAVPVRKLDLKTAEGQTALHEQLQQSDLLLTAFRPAALKRLGLDRRSLAARHPHLSAVFVVGYPGAQGHLPGHDLTFQAEAGLIDAAQLPATLLADMTGALLVSEAALGALLHQRAQGRGAMLDIALSDAAGFVAVPRALGMTAPGQLLGGALPEYGVYACADGLVAIAALEPHFKQALALAAQGATHRAIARWCKSHTAAQLTALAQQHDLPLWAWTT</sequence>
<dbReference type="Pfam" id="PF02515">
    <property type="entry name" value="CoA_transf_3"/>
    <property type="match status" value="1"/>
</dbReference>
<accession>A0A8I1MV19</accession>
<reference evidence="1" key="1">
    <citation type="submission" date="2021-02" db="EMBL/GenBank/DDBJ databases">
        <title>Thiocyanate and organic carbon inputs drive convergent selection for specific autotrophic Afipia and Thiobacillus strains within complex microbiomes.</title>
        <authorList>
            <person name="Huddy R.J."/>
            <person name="Sachdeva R."/>
            <person name="Kadzinga F."/>
            <person name="Kantor R.S."/>
            <person name="Harrison S.T.L."/>
            <person name="Banfield J.F."/>
        </authorList>
    </citation>
    <scope>NUCLEOTIDE SEQUENCE</scope>
    <source>
        <strain evidence="1">SCN18_13_7_16_R3_B_64_19</strain>
    </source>
</reference>
<dbReference type="EMBL" id="JAFKMR010000012">
    <property type="protein sequence ID" value="MBN8743472.1"/>
    <property type="molecule type" value="Genomic_DNA"/>
</dbReference>
<dbReference type="AlphaFoldDB" id="A0A8I1MV19"/>
<name>A0A8I1MV19_THIA3</name>
<organism evidence="1 2">
    <name type="scientific">Thiomonas arsenitoxydans (strain DSM 22701 / CIP 110005 / 3As)</name>
    <dbReference type="NCBI Taxonomy" id="426114"/>
    <lineage>
        <taxon>Bacteria</taxon>
        <taxon>Pseudomonadati</taxon>
        <taxon>Pseudomonadota</taxon>
        <taxon>Betaproteobacteria</taxon>
        <taxon>Burkholderiales</taxon>
        <taxon>Thiomonas</taxon>
    </lineage>
</organism>
<protein>
    <submittedName>
        <fullName evidence="1">CoA transferase</fullName>
    </submittedName>
</protein>
<dbReference type="SUPFAM" id="SSF89796">
    <property type="entry name" value="CoA-transferase family III (CaiB/BaiF)"/>
    <property type="match status" value="1"/>
</dbReference>
<evidence type="ECO:0000313" key="2">
    <source>
        <dbReference type="Proteomes" id="UP000664800"/>
    </source>
</evidence>
<evidence type="ECO:0000313" key="1">
    <source>
        <dbReference type="EMBL" id="MBN8743472.1"/>
    </source>
</evidence>
<dbReference type="Gene3D" id="3.40.50.10540">
    <property type="entry name" value="Crotonobetainyl-coa:carnitine coa-transferase, domain 1"/>
    <property type="match status" value="1"/>
</dbReference>
<dbReference type="RefSeq" id="WP_276708403.1">
    <property type="nucleotide sequence ID" value="NZ_JAFKMQ010000042.1"/>
</dbReference>
<gene>
    <name evidence="1" type="ORF">J0I24_04110</name>
</gene>
<dbReference type="Gene3D" id="3.30.1540.10">
    <property type="entry name" value="formyl-coa transferase, domain 3"/>
    <property type="match status" value="1"/>
</dbReference>
<comment type="caution">
    <text evidence="1">The sequence shown here is derived from an EMBL/GenBank/DDBJ whole genome shotgun (WGS) entry which is preliminary data.</text>
</comment>
<keyword evidence="1" id="KW-0808">Transferase</keyword>
<dbReference type="InterPro" id="IPR044855">
    <property type="entry name" value="CoA-Trfase_III_dom3_sf"/>
</dbReference>
<dbReference type="InterPro" id="IPR050509">
    <property type="entry name" value="CoA-transferase_III"/>
</dbReference>
<dbReference type="InterPro" id="IPR023606">
    <property type="entry name" value="CoA-Trfase_III_dom_1_sf"/>
</dbReference>
<dbReference type="Proteomes" id="UP000664800">
    <property type="component" value="Unassembled WGS sequence"/>
</dbReference>
<dbReference type="PANTHER" id="PTHR48228">
    <property type="entry name" value="SUCCINYL-COA--D-CITRAMALATE COA-TRANSFERASE"/>
    <property type="match status" value="1"/>
</dbReference>
<proteinExistence type="predicted"/>
<dbReference type="InterPro" id="IPR003673">
    <property type="entry name" value="CoA-Trfase_fam_III"/>
</dbReference>